<comment type="similarity">
    <text evidence="9">Belongs to the methyl-accepting chemotaxis (MCP) protein family.</text>
</comment>
<comment type="caution">
    <text evidence="15">The sequence shown here is derived from an EMBL/GenBank/DDBJ whole genome shotgun (WGS) entry which is preliminary data.</text>
</comment>
<gene>
    <name evidence="15" type="ORF">PHACT_05925</name>
</gene>
<sequence>MSVKSLSSMSFRARLTLWITGVVLVSVVLVSTLVYVSYRDSFTEVTMSEMEVSGSLNVRSFLDWALARQDEMRYLASLDTVRFQDLTRIEHLMLQIANAQGFYDTIFLVDPAGFGVVGVEYAGNSGRIMTPDEAQAFAVSDRAWFRQAISGEDAFSQPVISRATGNQVSTVAIPIFVDGQVVGVMRGAVRVDTILSRVSELGRGEGSEVYLLGADALPVTPASSIRQMDQPVDTEAGEAIAAGRSGVGQYTNASGTPVVGSYTFMPLLGWGLVQETRQDIAFAELSTMLWTIVAVTLVVLLVAITVSITLVRSVVKTLGGDPEYAAQVVHRVAEGDLTESINLRPNDRGSLLASINVMQGSLRTMMDEVMQYAEQVAAAATELAQVNEVTSDGIVNQNNRIDSTAAAMNEMTTTVEEVASNTHRAADSARQVSVDASSGRDVVAATVTAISALSGEIENAVKVVTELRNDSDKIGSVLQVIENIAEQTNLLALNAAIESARAGESGRGFAVVADEVRLLASRTKVSTTEIQATIEKLQGGAVRAEKVMEGSRTGATAMVERIEETDQALERITQGVLLIEEMTQQIAGAAEQQTSAAREINKNIHGISDVAEHTGRSVAQSTEASESLAGLAERLRSLVTQFQV</sequence>
<dbReference type="InterPro" id="IPR004089">
    <property type="entry name" value="MCPsignal_dom"/>
</dbReference>
<dbReference type="PROSITE" id="PS50111">
    <property type="entry name" value="CHEMOTAXIS_TRANSDUC_2"/>
    <property type="match status" value="1"/>
</dbReference>
<dbReference type="EMBL" id="MASR01000001">
    <property type="protein sequence ID" value="OFE12731.1"/>
    <property type="molecule type" value="Genomic_DNA"/>
</dbReference>
<keyword evidence="6 11" id="KW-1133">Transmembrane helix</keyword>
<name>A0A1E8CJT2_9GAMM</name>
<dbReference type="PROSITE" id="PS50885">
    <property type="entry name" value="HAMP"/>
    <property type="match status" value="1"/>
</dbReference>
<dbReference type="STRING" id="1524254.PHACT_05925"/>
<evidence type="ECO:0000256" key="6">
    <source>
        <dbReference type="ARBA" id="ARBA00022989"/>
    </source>
</evidence>
<feature type="domain" description="Methyl-accepting transducer" evidence="12">
    <location>
        <begin position="372"/>
        <end position="608"/>
    </location>
</feature>
<dbReference type="PANTHER" id="PTHR32089:SF112">
    <property type="entry name" value="LYSOZYME-LIKE PROTEIN-RELATED"/>
    <property type="match status" value="1"/>
</dbReference>
<dbReference type="GO" id="GO:0004888">
    <property type="term" value="F:transmembrane signaling receptor activity"/>
    <property type="evidence" value="ECO:0007669"/>
    <property type="project" value="InterPro"/>
</dbReference>
<keyword evidence="16" id="KW-1185">Reference proteome</keyword>
<protein>
    <submittedName>
        <fullName evidence="15">Chemotaxis protein</fullName>
    </submittedName>
</protein>
<dbReference type="SMART" id="SM00283">
    <property type="entry name" value="MA"/>
    <property type="match status" value="1"/>
</dbReference>
<dbReference type="Proteomes" id="UP000175669">
    <property type="component" value="Unassembled WGS sequence"/>
</dbReference>
<keyword evidence="5 11" id="KW-0812">Transmembrane</keyword>
<dbReference type="PROSITE" id="PS50192">
    <property type="entry name" value="T_SNARE"/>
    <property type="match status" value="1"/>
</dbReference>
<dbReference type="Pfam" id="PF00015">
    <property type="entry name" value="MCPsignal"/>
    <property type="match status" value="1"/>
</dbReference>
<dbReference type="Pfam" id="PF02743">
    <property type="entry name" value="dCache_1"/>
    <property type="match status" value="1"/>
</dbReference>
<comment type="subcellular location">
    <subcellularLocation>
        <location evidence="1">Cell inner membrane</location>
        <topology evidence="1">Multi-pass membrane protein</topology>
    </subcellularLocation>
</comment>
<evidence type="ECO:0000256" key="10">
    <source>
        <dbReference type="PROSITE-ProRule" id="PRU00284"/>
    </source>
</evidence>
<dbReference type="CDD" id="cd12914">
    <property type="entry name" value="PDC1_DGC_like"/>
    <property type="match status" value="1"/>
</dbReference>
<evidence type="ECO:0000256" key="2">
    <source>
        <dbReference type="ARBA" id="ARBA00022475"/>
    </source>
</evidence>
<keyword evidence="7 11" id="KW-0472">Membrane</keyword>
<dbReference type="GO" id="GO:0005886">
    <property type="term" value="C:plasma membrane"/>
    <property type="evidence" value="ECO:0007669"/>
    <property type="project" value="UniProtKB-SubCell"/>
</dbReference>
<dbReference type="GO" id="GO:0007165">
    <property type="term" value="P:signal transduction"/>
    <property type="evidence" value="ECO:0007669"/>
    <property type="project" value="UniProtKB-KW"/>
</dbReference>
<dbReference type="SUPFAM" id="SSF58104">
    <property type="entry name" value="Methyl-accepting chemotaxis protein (MCP) signaling domain"/>
    <property type="match status" value="1"/>
</dbReference>
<dbReference type="CDD" id="cd18774">
    <property type="entry name" value="PDC2_HK_sensor"/>
    <property type="match status" value="1"/>
</dbReference>
<organism evidence="15 16">
    <name type="scientific">Pseudohongiella acticola</name>
    <dbReference type="NCBI Taxonomy" id="1524254"/>
    <lineage>
        <taxon>Bacteria</taxon>
        <taxon>Pseudomonadati</taxon>
        <taxon>Pseudomonadota</taxon>
        <taxon>Gammaproteobacteria</taxon>
        <taxon>Pseudomonadales</taxon>
        <taxon>Pseudohongiellaceae</taxon>
        <taxon>Pseudohongiella</taxon>
    </lineage>
</organism>
<dbReference type="RefSeq" id="WP_070116340.1">
    <property type="nucleotide sequence ID" value="NZ_MASR01000001.1"/>
</dbReference>
<evidence type="ECO:0000256" key="7">
    <source>
        <dbReference type="ARBA" id="ARBA00023136"/>
    </source>
</evidence>
<dbReference type="FunFam" id="1.10.287.950:FF:000001">
    <property type="entry name" value="Methyl-accepting chemotaxis sensory transducer"/>
    <property type="match status" value="1"/>
</dbReference>
<evidence type="ECO:0000256" key="1">
    <source>
        <dbReference type="ARBA" id="ARBA00004429"/>
    </source>
</evidence>
<dbReference type="GO" id="GO:0006935">
    <property type="term" value="P:chemotaxis"/>
    <property type="evidence" value="ECO:0007669"/>
    <property type="project" value="UniProtKB-KW"/>
</dbReference>
<dbReference type="PANTHER" id="PTHR32089">
    <property type="entry name" value="METHYL-ACCEPTING CHEMOTAXIS PROTEIN MCPB"/>
    <property type="match status" value="1"/>
</dbReference>
<feature type="domain" description="HAMP" evidence="14">
    <location>
        <begin position="326"/>
        <end position="367"/>
    </location>
</feature>
<dbReference type="Gene3D" id="1.10.287.950">
    <property type="entry name" value="Methyl-accepting chemotaxis protein"/>
    <property type="match status" value="1"/>
</dbReference>
<dbReference type="SUPFAM" id="SSF103190">
    <property type="entry name" value="Sensory domain-like"/>
    <property type="match status" value="1"/>
</dbReference>
<keyword evidence="4" id="KW-0997">Cell inner membrane</keyword>
<evidence type="ECO:0000256" key="5">
    <source>
        <dbReference type="ARBA" id="ARBA00022692"/>
    </source>
</evidence>
<feature type="transmembrane region" description="Helical" evidence="11">
    <location>
        <begin position="288"/>
        <end position="311"/>
    </location>
</feature>
<evidence type="ECO:0000256" key="11">
    <source>
        <dbReference type="SAM" id="Phobius"/>
    </source>
</evidence>
<evidence type="ECO:0000259" key="14">
    <source>
        <dbReference type="PROSITE" id="PS50885"/>
    </source>
</evidence>
<evidence type="ECO:0000259" key="13">
    <source>
        <dbReference type="PROSITE" id="PS50192"/>
    </source>
</evidence>
<evidence type="ECO:0000256" key="3">
    <source>
        <dbReference type="ARBA" id="ARBA00022500"/>
    </source>
</evidence>
<reference evidence="16" key="1">
    <citation type="submission" date="2016-07" db="EMBL/GenBank/DDBJ databases">
        <authorList>
            <person name="Florea S."/>
            <person name="Webb J.S."/>
            <person name="Jaromczyk J."/>
            <person name="Schardl C.L."/>
        </authorList>
    </citation>
    <scope>NUCLEOTIDE SEQUENCE [LARGE SCALE GENOMIC DNA]</scope>
    <source>
        <strain evidence="16">KCTC 42131</strain>
    </source>
</reference>
<feature type="transmembrane region" description="Helical" evidence="11">
    <location>
        <begin position="15"/>
        <end position="38"/>
    </location>
</feature>
<dbReference type="PRINTS" id="PR00260">
    <property type="entry name" value="CHEMTRNSDUCR"/>
</dbReference>
<dbReference type="CDD" id="cd11386">
    <property type="entry name" value="MCP_signal"/>
    <property type="match status" value="1"/>
</dbReference>
<dbReference type="InterPro" id="IPR000727">
    <property type="entry name" value="T_SNARE_dom"/>
</dbReference>
<keyword evidence="3" id="KW-0145">Chemotaxis</keyword>
<evidence type="ECO:0000256" key="8">
    <source>
        <dbReference type="ARBA" id="ARBA00023224"/>
    </source>
</evidence>
<dbReference type="AlphaFoldDB" id="A0A1E8CJT2"/>
<dbReference type="Gene3D" id="3.30.450.20">
    <property type="entry name" value="PAS domain"/>
    <property type="match status" value="1"/>
</dbReference>
<dbReference type="InterPro" id="IPR003660">
    <property type="entry name" value="HAMP_dom"/>
</dbReference>
<evidence type="ECO:0000256" key="9">
    <source>
        <dbReference type="ARBA" id="ARBA00029447"/>
    </source>
</evidence>
<evidence type="ECO:0000313" key="15">
    <source>
        <dbReference type="EMBL" id="OFE12731.1"/>
    </source>
</evidence>
<dbReference type="OrthoDB" id="6434013at2"/>
<evidence type="ECO:0000256" key="4">
    <source>
        <dbReference type="ARBA" id="ARBA00022519"/>
    </source>
</evidence>
<accession>A0A1E8CJT2</accession>
<keyword evidence="8 10" id="KW-0807">Transducer</keyword>
<keyword evidence="2" id="KW-1003">Cell membrane</keyword>
<dbReference type="InterPro" id="IPR004090">
    <property type="entry name" value="Chemotax_Me-accpt_rcpt"/>
</dbReference>
<proteinExistence type="inferred from homology"/>
<dbReference type="InterPro" id="IPR033479">
    <property type="entry name" value="dCache_1"/>
</dbReference>
<feature type="domain" description="T-SNARE coiled-coil homology" evidence="13">
    <location>
        <begin position="559"/>
        <end position="621"/>
    </location>
</feature>
<evidence type="ECO:0000259" key="12">
    <source>
        <dbReference type="PROSITE" id="PS50111"/>
    </source>
</evidence>
<dbReference type="InterPro" id="IPR029151">
    <property type="entry name" value="Sensor-like_sf"/>
</dbReference>
<evidence type="ECO:0000313" key="16">
    <source>
        <dbReference type="Proteomes" id="UP000175669"/>
    </source>
</evidence>